<accession>A0A0C3KSK7</accession>
<feature type="region of interest" description="Disordered" evidence="1">
    <location>
        <begin position="1"/>
        <end position="25"/>
    </location>
</feature>
<keyword evidence="2" id="KW-1133">Transmembrane helix</keyword>
<evidence type="ECO:0000259" key="3">
    <source>
        <dbReference type="SMART" id="SM00672"/>
    </source>
</evidence>
<dbReference type="OrthoDB" id="541052at2759"/>
<dbReference type="SMART" id="SM00672">
    <property type="entry name" value="CAP10"/>
    <property type="match status" value="1"/>
</dbReference>
<feature type="compositionally biased region" description="Polar residues" evidence="1">
    <location>
        <begin position="1"/>
        <end position="10"/>
    </location>
</feature>
<evidence type="ECO:0000313" key="5">
    <source>
        <dbReference type="Proteomes" id="UP000054248"/>
    </source>
</evidence>
<protein>
    <recommendedName>
        <fullName evidence="3">Glycosyl transferase CAP10 domain-containing protein</fullName>
    </recommendedName>
</protein>
<feature type="domain" description="Glycosyl transferase CAP10" evidence="3">
    <location>
        <begin position="340"/>
        <end position="630"/>
    </location>
</feature>
<name>A0A0C3KSK7_9AGAM</name>
<keyword evidence="5" id="KW-1185">Reference proteome</keyword>
<dbReference type="Pfam" id="PF05686">
    <property type="entry name" value="Glyco_transf_90"/>
    <property type="match status" value="1"/>
</dbReference>
<dbReference type="HOGENOM" id="CLU_005027_3_2_1"/>
<proteinExistence type="predicted"/>
<dbReference type="InterPro" id="IPR006598">
    <property type="entry name" value="CAP10"/>
</dbReference>
<dbReference type="PANTHER" id="PTHR12203">
    <property type="entry name" value="KDEL LYS-ASP-GLU-LEU CONTAINING - RELATED"/>
    <property type="match status" value="1"/>
</dbReference>
<keyword evidence="2" id="KW-0812">Transmembrane</keyword>
<evidence type="ECO:0000256" key="1">
    <source>
        <dbReference type="SAM" id="MobiDB-lite"/>
    </source>
</evidence>
<feature type="transmembrane region" description="Helical" evidence="2">
    <location>
        <begin position="36"/>
        <end position="52"/>
    </location>
</feature>
<sequence>MINRKQSSQPGLPLGLHSRRRSSTFGLPTRFRPRRILLFTVFISISIVYIYLRQPSPQPQHGQQRGIPKRGQKSFPEGERQNRNPLANRRPKHYYRPDGHIDVNFEAAHPIFELISRADKAWGVKHEKASKTLDQAVSEYRKRYNRPPPLGFDKWWEYVQQHGVLLPDEYDRIYHDIEPFWAIEPTELARSQSHLEAQTGSFTIVSDAGKITVEVQLPSADPDGLEALAANHGLRKRAEDQADLLKAVQEWLPDFRATFANDKLPSQIVTAHMRDSAVQAARQGKVLDSVNLESKRRVGWAAACSPSSALVKSRSLPVPDITAIWTNSSKSLVHDHPATMDACRNPSVIHLSGLLQSQNPHNLATSLLPSFTTCTTTLHNDILSVPVDDVRSTYSGGSTWNQKQHSKLHWRGNSAGAFYDAAHPHWNLTHRVRLVEAANSKGGEVYVLPGAENRLETIGSCERVETGWLNEDWMDVKFIGRPLGCEAGKGTMCAELEKRFEFKPKWEDEEQATQWKYLIDIDEVGCSSRFRRLLDSRSLVLKATIYPEWYTDRIQPWLHYIPIKYDYSDVYDVLAFFLGDVHGKAKGHDAMAASIGSAGRKWATTYWRREDMVAYVFRLFLEYARVMSPNRNTMNYEGP</sequence>
<evidence type="ECO:0000256" key="2">
    <source>
        <dbReference type="SAM" id="Phobius"/>
    </source>
</evidence>
<feature type="region of interest" description="Disordered" evidence="1">
    <location>
        <begin position="57"/>
        <end position="95"/>
    </location>
</feature>
<reference evidence="5" key="2">
    <citation type="submission" date="2015-01" db="EMBL/GenBank/DDBJ databases">
        <title>Evolutionary Origins and Diversification of the Mycorrhizal Mutualists.</title>
        <authorList>
            <consortium name="DOE Joint Genome Institute"/>
            <consortium name="Mycorrhizal Genomics Consortium"/>
            <person name="Kohler A."/>
            <person name="Kuo A."/>
            <person name="Nagy L.G."/>
            <person name="Floudas D."/>
            <person name="Copeland A."/>
            <person name="Barry K.W."/>
            <person name="Cichocki N."/>
            <person name="Veneault-Fourrey C."/>
            <person name="LaButti K."/>
            <person name="Lindquist E.A."/>
            <person name="Lipzen A."/>
            <person name="Lundell T."/>
            <person name="Morin E."/>
            <person name="Murat C."/>
            <person name="Riley R."/>
            <person name="Ohm R."/>
            <person name="Sun H."/>
            <person name="Tunlid A."/>
            <person name="Henrissat B."/>
            <person name="Grigoriev I.V."/>
            <person name="Hibbett D.S."/>
            <person name="Martin F."/>
        </authorList>
    </citation>
    <scope>NUCLEOTIDE SEQUENCE [LARGE SCALE GENOMIC DNA]</scope>
    <source>
        <strain evidence="5">MUT 4182</strain>
    </source>
</reference>
<keyword evidence="2" id="KW-0472">Membrane</keyword>
<organism evidence="4 5">
    <name type="scientific">Tulasnella calospora MUT 4182</name>
    <dbReference type="NCBI Taxonomy" id="1051891"/>
    <lineage>
        <taxon>Eukaryota</taxon>
        <taxon>Fungi</taxon>
        <taxon>Dikarya</taxon>
        <taxon>Basidiomycota</taxon>
        <taxon>Agaricomycotina</taxon>
        <taxon>Agaricomycetes</taxon>
        <taxon>Cantharellales</taxon>
        <taxon>Tulasnellaceae</taxon>
        <taxon>Tulasnella</taxon>
    </lineage>
</organism>
<evidence type="ECO:0000313" key="4">
    <source>
        <dbReference type="EMBL" id="KIO24443.1"/>
    </source>
</evidence>
<dbReference type="PANTHER" id="PTHR12203:SF118">
    <property type="entry name" value="BETA-1,2-XYLOSYLTRANSFERASE 1"/>
    <property type="match status" value="1"/>
</dbReference>
<reference evidence="4 5" key="1">
    <citation type="submission" date="2014-04" db="EMBL/GenBank/DDBJ databases">
        <authorList>
            <consortium name="DOE Joint Genome Institute"/>
            <person name="Kuo A."/>
            <person name="Girlanda M."/>
            <person name="Perotto S."/>
            <person name="Kohler A."/>
            <person name="Nagy L.G."/>
            <person name="Floudas D."/>
            <person name="Copeland A."/>
            <person name="Barry K.W."/>
            <person name="Cichocki N."/>
            <person name="Veneault-Fourrey C."/>
            <person name="LaButti K."/>
            <person name="Lindquist E.A."/>
            <person name="Lipzen A."/>
            <person name="Lundell T."/>
            <person name="Morin E."/>
            <person name="Murat C."/>
            <person name="Sun H."/>
            <person name="Tunlid A."/>
            <person name="Henrissat B."/>
            <person name="Grigoriev I.V."/>
            <person name="Hibbett D.S."/>
            <person name="Martin F."/>
            <person name="Nordberg H.P."/>
            <person name="Cantor M.N."/>
            <person name="Hua S.X."/>
        </authorList>
    </citation>
    <scope>NUCLEOTIDE SEQUENCE [LARGE SCALE GENOMIC DNA]</scope>
    <source>
        <strain evidence="4 5">MUT 4182</strain>
    </source>
</reference>
<dbReference type="AlphaFoldDB" id="A0A0C3KSK7"/>
<gene>
    <name evidence="4" type="ORF">M407DRAFT_212809</name>
</gene>
<dbReference type="EMBL" id="KN823061">
    <property type="protein sequence ID" value="KIO24443.1"/>
    <property type="molecule type" value="Genomic_DNA"/>
</dbReference>
<dbReference type="InterPro" id="IPR051091">
    <property type="entry name" value="O-Glucosyltr/Glycosyltrsf_90"/>
</dbReference>
<dbReference type="Proteomes" id="UP000054248">
    <property type="component" value="Unassembled WGS sequence"/>
</dbReference>